<evidence type="ECO:0000256" key="4">
    <source>
        <dbReference type="ARBA" id="ARBA00022723"/>
    </source>
</evidence>
<comment type="similarity">
    <text evidence="2 8">Belongs to the cytochrome P450 family.</text>
</comment>
<dbReference type="InterPro" id="IPR001128">
    <property type="entry name" value="Cyt_P450"/>
</dbReference>
<dbReference type="PROSITE" id="PS00086">
    <property type="entry name" value="CYTOCHROME_P450"/>
    <property type="match status" value="1"/>
</dbReference>
<dbReference type="PANTHER" id="PTHR46696:SF4">
    <property type="entry name" value="BIOTIN BIOSYNTHESIS CYTOCHROME P450"/>
    <property type="match status" value="1"/>
</dbReference>
<sequence length="409" mass="45927">MTTKPAMHPLDPDLYLDGLPLELFDQIRRDTPCLRVELNDPRQIDFTWVVTRHADVLTVLRDSSRFTVTQGVTVNKFSMSTAKFGGKPAILTMDRADHKRVRPVLGATFTPKAVKLFSESYGRLARDVVASAVAKGQFDVVEDISIQLPMYAICDLLGIPAQDRDMVREWGDAQASPLDPEFAPSPEYILESINRLWDYAAELAELRRKDPREDIVSHLVPKIGTPELSMEEYLGMVSLLAVAGNETTRNNISHSVQALIDHPEVWDALADADEDLWSTTVDELTRWSSPVIGFRRTATEDLELHGQQIRAGDSVMFLLNAANYDPQAFDRPERFDMRRRPNPHVAFGAGEHFCLGAHLARIETRLVVQELRRQLRSITPAGPVIYARSTHVRGVKRLPVSVELATEGK</sequence>
<evidence type="ECO:0000313" key="10">
    <source>
        <dbReference type="Proteomes" id="UP001432062"/>
    </source>
</evidence>
<dbReference type="SUPFAM" id="SSF48264">
    <property type="entry name" value="Cytochrome P450"/>
    <property type="match status" value="1"/>
</dbReference>
<keyword evidence="4 8" id="KW-0479">Metal-binding</keyword>
<gene>
    <name evidence="9" type="ORF">OG563_47685</name>
</gene>
<keyword evidence="5 8" id="KW-0560">Oxidoreductase</keyword>
<evidence type="ECO:0000256" key="8">
    <source>
        <dbReference type="RuleBase" id="RU000461"/>
    </source>
</evidence>
<evidence type="ECO:0000256" key="5">
    <source>
        <dbReference type="ARBA" id="ARBA00023002"/>
    </source>
</evidence>
<keyword evidence="3 8" id="KW-0349">Heme</keyword>
<dbReference type="Pfam" id="PF00067">
    <property type="entry name" value="p450"/>
    <property type="match status" value="1"/>
</dbReference>
<evidence type="ECO:0000256" key="7">
    <source>
        <dbReference type="ARBA" id="ARBA00023033"/>
    </source>
</evidence>
<evidence type="ECO:0000256" key="1">
    <source>
        <dbReference type="ARBA" id="ARBA00001971"/>
    </source>
</evidence>
<organism evidence="9 10">
    <name type="scientific">Nocardia vinacea</name>
    <dbReference type="NCBI Taxonomy" id="96468"/>
    <lineage>
        <taxon>Bacteria</taxon>
        <taxon>Bacillati</taxon>
        <taxon>Actinomycetota</taxon>
        <taxon>Actinomycetes</taxon>
        <taxon>Mycobacteriales</taxon>
        <taxon>Nocardiaceae</taxon>
        <taxon>Nocardia</taxon>
    </lineage>
</organism>
<evidence type="ECO:0000256" key="6">
    <source>
        <dbReference type="ARBA" id="ARBA00023004"/>
    </source>
</evidence>
<evidence type="ECO:0000313" key="9">
    <source>
        <dbReference type="EMBL" id="WUV46631.1"/>
    </source>
</evidence>
<reference evidence="9" key="1">
    <citation type="submission" date="2022-10" db="EMBL/GenBank/DDBJ databases">
        <title>The complete genomes of actinobacterial strains from the NBC collection.</title>
        <authorList>
            <person name="Joergensen T.S."/>
            <person name="Alvarez Arevalo M."/>
            <person name="Sterndorff E.B."/>
            <person name="Faurdal D."/>
            <person name="Vuksanovic O."/>
            <person name="Mourched A.-S."/>
            <person name="Charusanti P."/>
            <person name="Shaw S."/>
            <person name="Blin K."/>
            <person name="Weber T."/>
        </authorList>
    </citation>
    <scope>NUCLEOTIDE SEQUENCE</scope>
    <source>
        <strain evidence="9">NBC_01482</strain>
    </source>
</reference>
<accession>A0ABZ1YWT4</accession>
<evidence type="ECO:0000256" key="3">
    <source>
        <dbReference type="ARBA" id="ARBA00022617"/>
    </source>
</evidence>
<evidence type="ECO:0000256" key="2">
    <source>
        <dbReference type="ARBA" id="ARBA00010617"/>
    </source>
</evidence>
<dbReference type="PRINTS" id="PR00359">
    <property type="entry name" value="BP450"/>
</dbReference>
<keyword evidence="10" id="KW-1185">Reference proteome</keyword>
<proteinExistence type="inferred from homology"/>
<comment type="cofactor">
    <cofactor evidence="1">
        <name>heme</name>
        <dbReference type="ChEBI" id="CHEBI:30413"/>
    </cofactor>
</comment>
<dbReference type="EMBL" id="CP109441">
    <property type="protein sequence ID" value="WUV46631.1"/>
    <property type="molecule type" value="Genomic_DNA"/>
</dbReference>
<dbReference type="InterPro" id="IPR036396">
    <property type="entry name" value="Cyt_P450_sf"/>
</dbReference>
<dbReference type="RefSeq" id="WP_329410527.1">
    <property type="nucleotide sequence ID" value="NZ_CP109441.1"/>
</dbReference>
<keyword evidence="6 8" id="KW-0408">Iron</keyword>
<protein>
    <submittedName>
        <fullName evidence="9">Cytochrome P450</fullName>
    </submittedName>
</protein>
<dbReference type="PANTHER" id="PTHR46696">
    <property type="entry name" value="P450, PUTATIVE (EUROFUNG)-RELATED"/>
    <property type="match status" value="1"/>
</dbReference>
<dbReference type="InterPro" id="IPR017972">
    <property type="entry name" value="Cyt_P450_CS"/>
</dbReference>
<dbReference type="Proteomes" id="UP001432062">
    <property type="component" value="Chromosome"/>
</dbReference>
<keyword evidence="7 8" id="KW-0503">Monooxygenase</keyword>
<dbReference type="InterPro" id="IPR002397">
    <property type="entry name" value="Cyt_P450_B"/>
</dbReference>
<dbReference type="Gene3D" id="1.10.630.10">
    <property type="entry name" value="Cytochrome P450"/>
    <property type="match status" value="1"/>
</dbReference>
<name>A0ABZ1YWT4_9NOCA</name>